<accession>K2KHX3</accession>
<comment type="subcellular location">
    <subcellularLocation>
        <location evidence="6">Cell inner membrane</location>
        <topology evidence="6">Multi-pass membrane protein</topology>
    </subcellularLocation>
    <subcellularLocation>
        <location evidence="1">Membrane</location>
        <topology evidence="1">Multi-pass membrane protein</topology>
    </subcellularLocation>
</comment>
<dbReference type="AlphaFoldDB" id="K2KHX3"/>
<comment type="similarity">
    <text evidence="2 6">Belongs to the ABC-2 integral membrane protein family.</text>
</comment>
<evidence type="ECO:0000256" key="5">
    <source>
        <dbReference type="ARBA" id="ARBA00023136"/>
    </source>
</evidence>
<reference evidence="8 9" key="1">
    <citation type="journal article" date="2012" name="J. Bacteriol.">
        <title>Genome Sequence of Idiomarina xiamenensis Type Strain 10-D-4.</title>
        <authorList>
            <person name="Lai Q."/>
            <person name="Wang L."/>
            <person name="Wang W."/>
            <person name="Shao Z."/>
        </authorList>
    </citation>
    <scope>NUCLEOTIDE SEQUENCE [LARGE SCALE GENOMIC DNA]</scope>
    <source>
        <strain evidence="8 9">10-D-4</strain>
    </source>
</reference>
<evidence type="ECO:0000259" key="7">
    <source>
        <dbReference type="PROSITE" id="PS51012"/>
    </source>
</evidence>
<sequence length="251" mass="28303">MLSKKFRAYLVFDSKVYFQEPMVLFFALIFPAAMYLAFGMLFGDSTYGSARNSYYDEYTASFLGIILLNTALFNIAPSLVVYKELGFFRRLMVTPLSINSIVFSTLVKAFIIFILGMVEVFFLGWLMFDRIIPEYPLQVIFGLAISAFSLFAFGFMLGSLFKRSNSVFSASVLIFQPMLFLSGATIPLETFNQLFLMIAQVIPMYHVVELLRLSWSGQLYSEAAIVPVVVSVVIGVICIFVANRTFEKSAV</sequence>
<evidence type="ECO:0000313" key="8">
    <source>
        <dbReference type="EMBL" id="EKE87548.1"/>
    </source>
</evidence>
<proteinExistence type="inferred from homology"/>
<keyword evidence="3" id="KW-0812">Transmembrane</keyword>
<dbReference type="Pfam" id="PF01061">
    <property type="entry name" value="ABC2_membrane"/>
    <property type="match status" value="1"/>
</dbReference>
<evidence type="ECO:0000256" key="2">
    <source>
        <dbReference type="ARBA" id="ARBA00007783"/>
    </source>
</evidence>
<keyword evidence="6" id="KW-1003">Cell membrane</keyword>
<dbReference type="InterPro" id="IPR013525">
    <property type="entry name" value="ABC2_TM"/>
</dbReference>
<dbReference type="OrthoDB" id="9255971at2"/>
<dbReference type="InterPro" id="IPR047817">
    <property type="entry name" value="ABC2_TM_bact-type"/>
</dbReference>
<organism evidence="8 9">
    <name type="scientific">Idiomarina xiamenensis 10-D-4</name>
    <dbReference type="NCBI Taxonomy" id="740709"/>
    <lineage>
        <taxon>Bacteria</taxon>
        <taxon>Pseudomonadati</taxon>
        <taxon>Pseudomonadota</taxon>
        <taxon>Gammaproteobacteria</taxon>
        <taxon>Alteromonadales</taxon>
        <taxon>Idiomarinaceae</taxon>
        <taxon>Idiomarina</taxon>
    </lineage>
</organism>
<evidence type="ECO:0000256" key="4">
    <source>
        <dbReference type="ARBA" id="ARBA00022989"/>
    </source>
</evidence>
<dbReference type="eggNOG" id="COG0842">
    <property type="taxonomic scope" value="Bacteria"/>
</dbReference>
<keyword evidence="4" id="KW-1133">Transmembrane helix</keyword>
<dbReference type="InterPro" id="IPR000412">
    <property type="entry name" value="ABC_2_transport"/>
</dbReference>
<dbReference type="PRINTS" id="PR00164">
    <property type="entry name" value="ABC2TRNSPORT"/>
</dbReference>
<evidence type="ECO:0000256" key="1">
    <source>
        <dbReference type="ARBA" id="ARBA00004141"/>
    </source>
</evidence>
<evidence type="ECO:0000313" key="9">
    <source>
        <dbReference type="Proteomes" id="UP000014115"/>
    </source>
</evidence>
<dbReference type="STRING" id="740709.A10D4_00600"/>
<feature type="domain" description="ABC transmembrane type-2" evidence="7">
    <location>
        <begin position="22"/>
        <end position="249"/>
    </location>
</feature>
<dbReference type="PATRIC" id="fig|740709.3.peg.120"/>
<evidence type="ECO:0000256" key="3">
    <source>
        <dbReference type="ARBA" id="ARBA00022692"/>
    </source>
</evidence>
<comment type="caution">
    <text evidence="8">The sequence shown here is derived from an EMBL/GenBank/DDBJ whole genome shotgun (WGS) entry which is preliminary data.</text>
</comment>
<evidence type="ECO:0000256" key="6">
    <source>
        <dbReference type="RuleBase" id="RU361157"/>
    </source>
</evidence>
<protein>
    <recommendedName>
        <fullName evidence="6">Transport permease protein</fullName>
    </recommendedName>
</protein>
<name>K2KHX3_9GAMM</name>
<dbReference type="PANTHER" id="PTHR43027:SF2">
    <property type="entry name" value="TRANSPORT PERMEASE PROTEIN"/>
    <property type="match status" value="1"/>
</dbReference>
<dbReference type="EMBL" id="AMRG01000001">
    <property type="protein sequence ID" value="EKE87548.1"/>
    <property type="molecule type" value="Genomic_DNA"/>
</dbReference>
<dbReference type="GO" id="GO:0043190">
    <property type="term" value="C:ATP-binding cassette (ABC) transporter complex"/>
    <property type="evidence" value="ECO:0007669"/>
    <property type="project" value="InterPro"/>
</dbReference>
<dbReference type="InterPro" id="IPR052902">
    <property type="entry name" value="ABC-2_transporter"/>
</dbReference>
<keyword evidence="9" id="KW-1185">Reference proteome</keyword>
<gene>
    <name evidence="8" type="ORF">A10D4_00600</name>
</gene>
<dbReference type="PROSITE" id="PS51012">
    <property type="entry name" value="ABC_TM2"/>
    <property type="match status" value="1"/>
</dbReference>
<dbReference type="GO" id="GO:0140359">
    <property type="term" value="F:ABC-type transporter activity"/>
    <property type="evidence" value="ECO:0007669"/>
    <property type="project" value="InterPro"/>
</dbReference>
<keyword evidence="5" id="KW-0472">Membrane</keyword>
<dbReference type="Proteomes" id="UP000014115">
    <property type="component" value="Unassembled WGS sequence"/>
</dbReference>
<dbReference type="PANTHER" id="PTHR43027">
    <property type="entry name" value="DOXORUBICIN RESISTANCE ABC TRANSPORTER PERMEASE PROTEIN DRRC-RELATED"/>
    <property type="match status" value="1"/>
</dbReference>
<dbReference type="RefSeq" id="WP_008487051.1">
    <property type="nucleotide sequence ID" value="NZ_AMRG01000001.1"/>
</dbReference>
<dbReference type="PIRSF" id="PIRSF006648">
    <property type="entry name" value="DrrB"/>
    <property type="match status" value="1"/>
</dbReference>
<keyword evidence="6" id="KW-0813">Transport</keyword>